<keyword evidence="3" id="KW-0560">Oxidoreductase</keyword>
<dbReference type="InterPro" id="IPR008972">
    <property type="entry name" value="Cupredoxin"/>
</dbReference>
<dbReference type="InterPro" id="IPR011707">
    <property type="entry name" value="Cu-oxidase-like_N"/>
</dbReference>
<dbReference type="PROSITE" id="PS00080">
    <property type="entry name" value="MULTICOPPER_OXIDASE2"/>
    <property type="match status" value="1"/>
</dbReference>
<evidence type="ECO:0000259" key="8">
    <source>
        <dbReference type="Pfam" id="PF07732"/>
    </source>
</evidence>
<dbReference type="InterPro" id="IPR002355">
    <property type="entry name" value="Cu_oxidase_Cu_BS"/>
</dbReference>
<evidence type="ECO:0000256" key="3">
    <source>
        <dbReference type="ARBA" id="ARBA00023002"/>
    </source>
</evidence>
<protein>
    <recommendedName>
        <fullName evidence="11">Multicopper oxidase</fullName>
    </recommendedName>
</protein>
<dbReference type="CDD" id="cd13854">
    <property type="entry name" value="CuRO_1_MaLCC_like"/>
    <property type="match status" value="1"/>
</dbReference>
<keyword evidence="2" id="KW-0479">Metal-binding</keyword>
<evidence type="ECO:0000256" key="5">
    <source>
        <dbReference type="SAM" id="SignalP"/>
    </source>
</evidence>
<dbReference type="FunFam" id="2.60.40.420:FF:000021">
    <property type="entry name" value="Extracellular dihydrogeodin oxidase/laccase"/>
    <property type="match status" value="1"/>
</dbReference>
<dbReference type="CDD" id="cd13880">
    <property type="entry name" value="CuRO_2_MaLCC_like"/>
    <property type="match status" value="1"/>
</dbReference>
<sequence length="980" mass="108619">MPSVAKLSATALWSSAVALAWRPQYGSPVKAEYGNLVKAHASQDWNGSATQNAPWPFSTSHPWSPSGSLPQNITNGLSTFGTINHPDLGPWTDGPLPQGCPWGLRQSNDTNPYNEKNVPNTGMTRYYEWEISNRTMAPDGVALPLLVVNGQFPGPLIEANWGDWIEVRITNNLNEGTAMHWHGFLQKGTPWYDGTPGVSQCPIAPGKSFTYRFRAELYGTSWWHSHWSAQYLNGLAGPIVIHGPVADEYDVDLGPVMLTDWFHADYYSLVEQVFIATEFGPIFPPMANNMLINGKNNYDCKNTNLTCTPNAGVSQFRFQSGKKHLLRLVNHAAEAVIFFSIDGYQLKVVANDFVPVEPYYTDLVTLAVGQRTDIIVEATGNSTDAVWMRMTEGPSGLGPPRGQTGCSLNDGNSVEALAAIYYENADISKPPTTSNTIDVSRTYFPLNCNNQPLNLTVPKYAIPVKEPDVVLNFTMSAAYNSSGAFKWYMNNETYMANYNDPTLFEAKLGNLDFPEESRVFDLGTNGTVRIIMQSVGFPASHPMHIHGFNMQILSEGIGTWDGVSITNPENPQRRDTQLVQPNGYLVIQIELDNPGVWPFHCHIAWHISEGMNINLLVNTPYVVNEMEIPYVMAQTCRDWSDYSGTTVVNQIDSDSTKELECVSPEFAPNPDCLYLLCSLGSTYSSTGWKSRKGQASSAQGGKCVIDVFDFCIICLPTPCHIAAMDFPSDTAKSSEYAALKAFLNDESSLEETVDNFISTPDSSSTEDKLLRSWDALGLTASQTPADSPSQEKLVSFLTALRQRDTNVGDVEGKTVSWSTLPLFGQQIREHWNYDERAAQKDAETARSWANANAFAARVTATASVFDSSDPLDFSLYAIWALRAALEDKDDVPEATVAAAAMWILYAGEVLRKQSKEQRSYEGKVAQAGNKYPNKEWNGFEMDRWRSWNNRFANISEVSPYKEIKDIAKKTKRHMGDLANC</sequence>
<dbReference type="SUPFAM" id="SSF49503">
    <property type="entry name" value="Cupredoxins"/>
    <property type="match status" value="3"/>
</dbReference>
<keyword evidence="4" id="KW-0186">Copper</keyword>
<dbReference type="GO" id="GO:0016491">
    <property type="term" value="F:oxidoreductase activity"/>
    <property type="evidence" value="ECO:0007669"/>
    <property type="project" value="UniProtKB-KW"/>
</dbReference>
<feature type="domain" description="Plastocyanin-like" evidence="8">
    <location>
        <begin position="132"/>
        <end position="244"/>
    </location>
</feature>
<feature type="chain" id="PRO_5020813891" description="Multicopper oxidase" evidence="5">
    <location>
        <begin position="21"/>
        <end position="980"/>
    </location>
</feature>
<dbReference type="Pfam" id="PF07732">
    <property type="entry name" value="Cu-oxidase_3"/>
    <property type="match status" value="1"/>
</dbReference>
<dbReference type="PROSITE" id="PS00079">
    <property type="entry name" value="MULTICOPPER_OXIDASE1"/>
    <property type="match status" value="1"/>
</dbReference>
<evidence type="ECO:0000256" key="1">
    <source>
        <dbReference type="ARBA" id="ARBA00010609"/>
    </source>
</evidence>
<evidence type="ECO:0000259" key="6">
    <source>
        <dbReference type="Pfam" id="PF00394"/>
    </source>
</evidence>
<feature type="domain" description="Plastocyanin-like" evidence="7">
    <location>
        <begin position="492"/>
        <end position="618"/>
    </location>
</feature>
<dbReference type="PANTHER" id="PTHR11709">
    <property type="entry name" value="MULTI-COPPER OXIDASE"/>
    <property type="match status" value="1"/>
</dbReference>
<feature type="domain" description="Plastocyanin-like" evidence="6">
    <location>
        <begin position="255"/>
        <end position="391"/>
    </location>
</feature>
<dbReference type="Pfam" id="PF07731">
    <property type="entry name" value="Cu-oxidase_2"/>
    <property type="match status" value="1"/>
</dbReference>
<feature type="signal peptide" evidence="5">
    <location>
        <begin position="1"/>
        <end position="20"/>
    </location>
</feature>
<evidence type="ECO:0000259" key="7">
    <source>
        <dbReference type="Pfam" id="PF07731"/>
    </source>
</evidence>
<dbReference type="GO" id="GO:0005507">
    <property type="term" value="F:copper ion binding"/>
    <property type="evidence" value="ECO:0007669"/>
    <property type="project" value="InterPro"/>
</dbReference>
<evidence type="ECO:0000256" key="2">
    <source>
        <dbReference type="ARBA" id="ARBA00022723"/>
    </source>
</evidence>
<accession>A0A4S8ZL18</accession>
<proteinExistence type="inferred from homology"/>
<dbReference type="InterPro" id="IPR033138">
    <property type="entry name" value="Cu_oxidase_CS"/>
</dbReference>
<evidence type="ECO:0000313" key="9">
    <source>
        <dbReference type="EMBL" id="THW66643.1"/>
    </source>
</evidence>
<comment type="similarity">
    <text evidence="1">Belongs to the multicopper oxidase family.</text>
</comment>
<evidence type="ECO:0000256" key="4">
    <source>
        <dbReference type="ARBA" id="ARBA00023008"/>
    </source>
</evidence>
<dbReference type="EMBL" id="QZAN01000006">
    <property type="protein sequence ID" value="THW66643.1"/>
    <property type="molecule type" value="Genomic_DNA"/>
</dbReference>
<dbReference type="InterPro" id="IPR022085">
    <property type="entry name" value="OpdG"/>
</dbReference>
<dbReference type="CDD" id="cd13901">
    <property type="entry name" value="CuRO_3_MaLCC_like"/>
    <property type="match status" value="1"/>
</dbReference>
<dbReference type="Pfam" id="PF00394">
    <property type="entry name" value="Cu-oxidase"/>
    <property type="match status" value="1"/>
</dbReference>
<organism evidence="9 10">
    <name type="scientific">Aureobasidium pullulans</name>
    <name type="common">Black yeast</name>
    <name type="synonym">Pullularia pullulans</name>
    <dbReference type="NCBI Taxonomy" id="5580"/>
    <lineage>
        <taxon>Eukaryota</taxon>
        <taxon>Fungi</taxon>
        <taxon>Dikarya</taxon>
        <taxon>Ascomycota</taxon>
        <taxon>Pezizomycotina</taxon>
        <taxon>Dothideomycetes</taxon>
        <taxon>Dothideomycetidae</taxon>
        <taxon>Dothideales</taxon>
        <taxon>Saccotheciaceae</taxon>
        <taxon>Aureobasidium</taxon>
    </lineage>
</organism>
<dbReference type="PANTHER" id="PTHR11709:SF145">
    <property type="entry name" value="LCC1"/>
    <property type="match status" value="1"/>
</dbReference>
<dbReference type="Pfam" id="PF12311">
    <property type="entry name" value="DUF3632"/>
    <property type="match status" value="1"/>
</dbReference>
<evidence type="ECO:0000313" key="10">
    <source>
        <dbReference type="Proteomes" id="UP000310421"/>
    </source>
</evidence>
<dbReference type="InterPro" id="IPR001117">
    <property type="entry name" value="Cu-oxidase_2nd"/>
</dbReference>
<dbReference type="InterPro" id="IPR045087">
    <property type="entry name" value="Cu-oxidase_fam"/>
</dbReference>
<gene>
    <name evidence="9" type="ORF">D6D20_01162</name>
</gene>
<dbReference type="InterPro" id="IPR011706">
    <property type="entry name" value="Cu-oxidase_C"/>
</dbReference>
<name>A0A4S8ZL18_AURPU</name>
<dbReference type="Gene3D" id="2.60.40.420">
    <property type="entry name" value="Cupredoxins - blue copper proteins"/>
    <property type="match status" value="3"/>
</dbReference>
<comment type="caution">
    <text evidence="9">The sequence shown here is derived from an EMBL/GenBank/DDBJ whole genome shotgun (WGS) entry which is preliminary data.</text>
</comment>
<evidence type="ECO:0008006" key="11">
    <source>
        <dbReference type="Google" id="ProtNLM"/>
    </source>
</evidence>
<reference evidence="9 10" key="1">
    <citation type="submission" date="2018-10" db="EMBL/GenBank/DDBJ databases">
        <title>Fifty Aureobasidium pullulans genomes reveal a recombining polyextremotolerant generalist.</title>
        <authorList>
            <person name="Gostincar C."/>
            <person name="Turk M."/>
            <person name="Zajc J."/>
            <person name="Gunde-Cimerman N."/>
        </authorList>
    </citation>
    <scope>NUCLEOTIDE SEQUENCE [LARGE SCALE GENOMIC DNA]</scope>
    <source>
        <strain evidence="9 10">EXF-10751</strain>
    </source>
</reference>
<dbReference type="Proteomes" id="UP000310421">
    <property type="component" value="Unassembled WGS sequence"/>
</dbReference>
<dbReference type="AlphaFoldDB" id="A0A4S8ZL18"/>
<keyword evidence="5" id="KW-0732">Signal</keyword>